<feature type="region of interest" description="Disordered" evidence="1">
    <location>
        <begin position="1"/>
        <end position="76"/>
    </location>
</feature>
<gene>
    <name evidence="2" type="ORF">AVDCRST_MAG52-3336</name>
</gene>
<organism evidence="2">
    <name type="scientific">uncultured Blastococcus sp</name>
    <dbReference type="NCBI Taxonomy" id="217144"/>
    <lineage>
        <taxon>Bacteria</taxon>
        <taxon>Bacillati</taxon>
        <taxon>Actinomycetota</taxon>
        <taxon>Actinomycetes</taxon>
        <taxon>Geodermatophilales</taxon>
        <taxon>Geodermatophilaceae</taxon>
        <taxon>Blastococcus</taxon>
        <taxon>environmental samples</taxon>
    </lineage>
</organism>
<evidence type="ECO:0000256" key="1">
    <source>
        <dbReference type="SAM" id="MobiDB-lite"/>
    </source>
</evidence>
<accession>A0A6J4J9J4</accession>
<feature type="compositionally biased region" description="Low complexity" evidence="1">
    <location>
        <begin position="1"/>
        <end position="23"/>
    </location>
</feature>
<name>A0A6J4J9J4_9ACTN</name>
<dbReference type="AlphaFoldDB" id="A0A6J4J9J4"/>
<protein>
    <submittedName>
        <fullName evidence="2">Uncharacterized protein</fullName>
    </submittedName>
</protein>
<feature type="compositionally biased region" description="Low complexity" evidence="1">
    <location>
        <begin position="45"/>
        <end position="60"/>
    </location>
</feature>
<reference evidence="2" key="1">
    <citation type="submission" date="2020-02" db="EMBL/GenBank/DDBJ databases">
        <authorList>
            <person name="Meier V. D."/>
        </authorList>
    </citation>
    <scope>NUCLEOTIDE SEQUENCE</scope>
    <source>
        <strain evidence="2">AVDCRST_MAG52</strain>
    </source>
</reference>
<evidence type="ECO:0000313" key="2">
    <source>
        <dbReference type="EMBL" id="CAA9272752.1"/>
    </source>
</evidence>
<proteinExistence type="predicted"/>
<feature type="non-terminal residue" evidence="2">
    <location>
        <position position="76"/>
    </location>
</feature>
<dbReference type="EMBL" id="CADCTN010000227">
    <property type="protein sequence ID" value="CAA9272752.1"/>
    <property type="molecule type" value="Genomic_DNA"/>
</dbReference>
<sequence length="76" mass="7549">CTSVSSSARGSAAGLERAASGRRTTGRTVRRGSAAAEAADRGHGTSRSTRGSTGRSGCGTAVPVLVTGIPAPRRDH</sequence>
<feature type="non-terminal residue" evidence="2">
    <location>
        <position position="1"/>
    </location>
</feature>